<evidence type="ECO:0000313" key="3">
    <source>
        <dbReference type="Proteomes" id="UP001642409"/>
    </source>
</evidence>
<sequence>MQFVQLNKIKNKQLTINGKPLESIKFAEDLQLNQLTLMHCTLFSFEQTPNCITNLKIKMWYSEIKTQGISQMQQLQCLTINNTWSLNIIEIYMLNTTNSHGIGQTRYFKYTNNMHIRYQSSIITQRTQYFKQLDK</sequence>
<accession>A0AA86QE18</accession>
<reference evidence="1" key="1">
    <citation type="submission" date="2023-06" db="EMBL/GenBank/DDBJ databases">
        <authorList>
            <person name="Kurt Z."/>
        </authorList>
    </citation>
    <scope>NUCLEOTIDE SEQUENCE</scope>
</reference>
<dbReference type="EMBL" id="CAXDID020000408">
    <property type="protein sequence ID" value="CAL6088492.1"/>
    <property type="molecule type" value="Genomic_DNA"/>
</dbReference>
<protein>
    <submittedName>
        <fullName evidence="2">Hypothetical_protein</fullName>
    </submittedName>
</protein>
<name>A0AA86QE18_9EUKA</name>
<keyword evidence="3" id="KW-1185">Reference proteome</keyword>
<evidence type="ECO:0000313" key="1">
    <source>
        <dbReference type="EMBL" id="CAI9956333.1"/>
    </source>
</evidence>
<dbReference type="AlphaFoldDB" id="A0AA86QE18"/>
<dbReference type="EMBL" id="CATOUU010000872">
    <property type="protein sequence ID" value="CAI9956333.1"/>
    <property type="molecule type" value="Genomic_DNA"/>
</dbReference>
<comment type="caution">
    <text evidence="1">The sequence shown here is derived from an EMBL/GenBank/DDBJ whole genome shotgun (WGS) entry which is preliminary data.</text>
</comment>
<proteinExistence type="predicted"/>
<dbReference type="Proteomes" id="UP001642409">
    <property type="component" value="Unassembled WGS sequence"/>
</dbReference>
<evidence type="ECO:0000313" key="2">
    <source>
        <dbReference type="EMBL" id="CAL6088492.1"/>
    </source>
</evidence>
<gene>
    <name evidence="1" type="ORF">HINF_LOCUS43978</name>
    <name evidence="2" type="ORF">HINF_LOCUS64154</name>
</gene>
<reference evidence="2 3" key="2">
    <citation type="submission" date="2024-07" db="EMBL/GenBank/DDBJ databases">
        <authorList>
            <person name="Akdeniz Z."/>
        </authorList>
    </citation>
    <scope>NUCLEOTIDE SEQUENCE [LARGE SCALE GENOMIC DNA]</scope>
</reference>
<organism evidence="1">
    <name type="scientific">Hexamita inflata</name>
    <dbReference type="NCBI Taxonomy" id="28002"/>
    <lineage>
        <taxon>Eukaryota</taxon>
        <taxon>Metamonada</taxon>
        <taxon>Diplomonadida</taxon>
        <taxon>Hexamitidae</taxon>
        <taxon>Hexamitinae</taxon>
        <taxon>Hexamita</taxon>
    </lineage>
</organism>